<evidence type="ECO:0000313" key="1">
    <source>
        <dbReference type="EMBL" id="OLP89554.1"/>
    </source>
</evidence>
<dbReference type="OrthoDB" id="434670at2759"/>
<dbReference type="AlphaFoldDB" id="A0A1Q9D329"/>
<accession>A0A1Q9D329</accession>
<name>A0A1Q9D329_SYMMI</name>
<dbReference type="EMBL" id="LSRX01000754">
    <property type="protein sequence ID" value="OLP89554.1"/>
    <property type="molecule type" value="Genomic_DNA"/>
</dbReference>
<gene>
    <name evidence="1" type="ORF">AK812_SmicGene28972</name>
</gene>
<proteinExistence type="predicted"/>
<keyword evidence="2" id="KW-1185">Reference proteome</keyword>
<evidence type="ECO:0000313" key="2">
    <source>
        <dbReference type="Proteomes" id="UP000186817"/>
    </source>
</evidence>
<reference evidence="1 2" key="1">
    <citation type="submission" date="2016-02" db="EMBL/GenBank/DDBJ databases">
        <title>Genome analysis of coral dinoflagellate symbionts highlights evolutionary adaptations to a symbiotic lifestyle.</title>
        <authorList>
            <person name="Aranda M."/>
            <person name="Li Y."/>
            <person name="Liew Y.J."/>
            <person name="Baumgarten S."/>
            <person name="Simakov O."/>
            <person name="Wilson M."/>
            <person name="Piel J."/>
            <person name="Ashoor H."/>
            <person name="Bougouffa S."/>
            <person name="Bajic V.B."/>
            <person name="Ryu T."/>
            <person name="Ravasi T."/>
            <person name="Bayer T."/>
            <person name="Micklem G."/>
            <person name="Kim H."/>
            <person name="Bhak J."/>
            <person name="Lajeunesse T.C."/>
            <person name="Voolstra C.R."/>
        </authorList>
    </citation>
    <scope>NUCLEOTIDE SEQUENCE [LARGE SCALE GENOMIC DNA]</scope>
    <source>
        <strain evidence="1 2">CCMP2467</strain>
    </source>
</reference>
<protein>
    <submittedName>
        <fullName evidence="1">Uncharacterized protein</fullName>
    </submittedName>
</protein>
<sequence length="424" mass="48133">MEQAEAGVPISPQLGVLLAAAVELLDSFDQSMSDEGEYNAEETWQRPLMQPGQRECSSVITFWPYGLLLFQGEHHGDLDTWCQPPSSLPKHLHRSSQPVCQWNPWCSVDRYELQAAPPLPLLAEAAQKQLQARRPRGPPMRFADLESLRYREADIDAQEEETWPGDGEWDSWETKYVGVGVMLLTDQNQITPVKPPYTLVSAAQDKVNLMVRGMGRRDETGLVLAVFQRLDFSLQWLRTYDTHRNRTEALLMAEKIRQYNASFFVCVRVEVSGRGIQHRLGMASTANARFRESAAAVLGNAMLRGVAYYDYVVTRSAWKAVGGYKLFTIQARLYRLQDISATKALFFLKGQPPLPETFHNPEPGLAVPQRKIPALEAQDWERQGRIVLKSVAGEILVAKVFCLEINRTTSYKWPCDFRIMNWTA</sequence>
<dbReference type="Proteomes" id="UP000186817">
    <property type="component" value="Unassembled WGS sequence"/>
</dbReference>
<organism evidence="1 2">
    <name type="scientific">Symbiodinium microadriaticum</name>
    <name type="common">Dinoflagellate</name>
    <name type="synonym">Zooxanthella microadriatica</name>
    <dbReference type="NCBI Taxonomy" id="2951"/>
    <lineage>
        <taxon>Eukaryota</taxon>
        <taxon>Sar</taxon>
        <taxon>Alveolata</taxon>
        <taxon>Dinophyceae</taxon>
        <taxon>Suessiales</taxon>
        <taxon>Symbiodiniaceae</taxon>
        <taxon>Symbiodinium</taxon>
    </lineage>
</organism>
<comment type="caution">
    <text evidence="1">The sequence shown here is derived from an EMBL/GenBank/DDBJ whole genome shotgun (WGS) entry which is preliminary data.</text>
</comment>